<dbReference type="HOGENOM" id="CLU_2183644_0_0_1"/>
<dbReference type="Proteomes" id="UP000016930">
    <property type="component" value="Unassembled WGS sequence"/>
</dbReference>
<sequence length="109" mass="11817">MFWITICNQHVPAVLLASQIPAIRRTIQRDYTLMAVLLKPRSLSTQTSIHIPLESTDNLWNVTVASAYSAGIIGAIATTAPETASKSCTRKPGLSCPKIYTNTSTVTRA</sequence>
<dbReference type="EMBL" id="KB445796">
    <property type="protein sequence ID" value="EMD37538.1"/>
    <property type="molecule type" value="Genomic_DNA"/>
</dbReference>
<gene>
    <name evidence="1" type="ORF">CERSUDRAFT_114170</name>
</gene>
<protein>
    <submittedName>
        <fullName evidence="1">Uncharacterized protein</fullName>
    </submittedName>
</protein>
<reference evidence="1 2" key="1">
    <citation type="journal article" date="2012" name="Proc. Natl. Acad. Sci. U.S.A.">
        <title>Comparative genomics of Ceriporiopsis subvermispora and Phanerochaete chrysosporium provide insight into selective ligninolysis.</title>
        <authorList>
            <person name="Fernandez-Fueyo E."/>
            <person name="Ruiz-Duenas F.J."/>
            <person name="Ferreira P."/>
            <person name="Floudas D."/>
            <person name="Hibbett D.S."/>
            <person name="Canessa P."/>
            <person name="Larrondo L.F."/>
            <person name="James T.Y."/>
            <person name="Seelenfreund D."/>
            <person name="Lobos S."/>
            <person name="Polanco R."/>
            <person name="Tello M."/>
            <person name="Honda Y."/>
            <person name="Watanabe T."/>
            <person name="Watanabe T."/>
            <person name="Ryu J.S."/>
            <person name="Kubicek C.P."/>
            <person name="Schmoll M."/>
            <person name="Gaskell J."/>
            <person name="Hammel K.E."/>
            <person name="St John F.J."/>
            <person name="Vanden Wymelenberg A."/>
            <person name="Sabat G."/>
            <person name="Splinter BonDurant S."/>
            <person name="Syed K."/>
            <person name="Yadav J.S."/>
            <person name="Doddapaneni H."/>
            <person name="Subramanian V."/>
            <person name="Lavin J.L."/>
            <person name="Oguiza J.A."/>
            <person name="Perez G."/>
            <person name="Pisabarro A.G."/>
            <person name="Ramirez L."/>
            <person name="Santoyo F."/>
            <person name="Master E."/>
            <person name="Coutinho P.M."/>
            <person name="Henrissat B."/>
            <person name="Lombard V."/>
            <person name="Magnuson J.K."/>
            <person name="Kuees U."/>
            <person name="Hori C."/>
            <person name="Igarashi K."/>
            <person name="Samejima M."/>
            <person name="Held B.W."/>
            <person name="Barry K.W."/>
            <person name="LaButti K.M."/>
            <person name="Lapidus A."/>
            <person name="Lindquist E.A."/>
            <person name="Lucas S.M."/>
            <person name="Riley R."/>
            <person name="Salamov A.A."/>
            <person name="Hoffmeister D."/>
            <person name="Schwenk D."/>
            <person name="Hadar Y."/>
            <person name="Yarden O."/>
            <person name="de Vries R.P."/>
            <person name="Wiebenga A."/>
            <person name="Stenlid J."/>
            <person name="Eastwood D."/>
            <person name="Grigoriev I.V."/>
            <person name="Berka R.M."/>
            <person name="Blanchette R.A."/>
            <person name="Kersten P."/>
            <person name="Martinez A.T."/>
            <person name="Vicuna R."/>
            <person name="Cullen D."/>
        </authorList>
    </citation>
    <scope>NUCLEOTIDE SEQUENCE [LARGE SCALE GENOMIC DNA]</scope>
    <source>
        <strain evidence="1 2">B</strain>
    </source>
</reference>
<name>M2QKJ6_CERS8</name>
<proteinExistence type="predicted"/>
<evidence type="ECO:0000313" key="1">
    <source>
        <dbReference type="EMBL" id="EMD37538.1"/>
    </source>
</evidence>
<evidence type="ECO:0000313" key="2">
    <source>
        <dbReference type="Proteomes" id="UP000016930"/>
    </source>
</evidence>
<accession>M2QKJ6</accession>
<dbReference type="AlphaFoldDB" id="M2QKJ6"/>
<keyword evidence="2" id="KW-1185">Reference proteome</keyword>
<organism evidence="1 2">
    <name type="scientific">Ceriporiopsis subvermispora (strain B)</name>
    <name type="common">White-rot fungus</name>
    <name type="synonym">Gelatoporia subvermispora</name>
    <dbReference type="NCBI Taxonomy" id="914234"/>
    <lineage>
        <taxon>Eukaryota</taxon>
        <taxon>Fungi</taxon>
        <taxon>Dikarya</taxon>
        <taxon>Basidiomycota</taxon>
        <taxon>Agaricomycotina</taxon>
        <taxon>Agaricomycetes</taxon>
        <taxon>Polyporales</taxon>
        <taxon>Gelatoporiaceae</taxon>
        <taxon>Gelatoporia</taxon>
    </lineage>
</organism>